<dbReference type="Pfam" id="PF00226">
    <property type="entry name" value="DnaJ"/>
    <property type="match status" value="1"/>
</dbReference>
<proteinExistence type="inferred from homology"/>
<keyword evidence="2 6" id="KW-0812">Transmembrane</keyword>
<dbReference type="Gene3D" id="1.10.287.110">
    <property type="entry name" value="DnaJ domain"/>
    <property type="match status" value="1"/>
</dbReference>
<evidence type="ECO:0000313" key="8">
    <source>
        <dbReference type="EMBL" id="WEK05902.1"/>
    </source>
</evidence>
<keyword evidence="3 6" id="KW-1133">Transmembrane helix</keyword>
<dbReference type="PROSITE" id="PS50076">
    <property type="entry name" value="DNAJ_2"/>
    <property type="match status" value="1"/>
</dbReference>
<dbReference type="GO" id="GO:0016020">
    <property type="term" value="C:membrane"/>
    <property type="evidence" value="ECO:0007669"/>
    <property type="project" value="UniProtKB-SubCell"/>
</dbReference>
<dbReference type="CDD" id="cd06257">
    <property type="entry name" value="DnaJ"/>
    <property type="match status" value="1"/>
</dbReference>
<dbReference type="PANTHER" id="PTHR12763:SF28">
    <property type="entry name" value="GEO10507P1-RELATED"/>
    <property type="match status" value="1"/>
</dbReference>
<evidence type="ECO:0000256" key="1">
    <source>
        <dbReference type="ARBA" id="ARBA00004167"/>
    </source>
</evidence>
<comment type="similarity">
    <text evidence="5">Belongs to the TIM14 family.</text>
</comment>
<evidence type="ECO:0000256" key="6">
    <source>
        <dbReference type="SAM" id="Phobius"/>
    </source>
</evidence>
<evidence type="ECO:0000256" key="5">
    <source>
        <dbReference type="ARBA" id="ARBA00038105"/>
    </source>
</evidence>
<evidence type="ECO:0000256" key="3">
    <source>
        <dbReference type="ARBA" id="ARBA00022989"/>
    </source>
</evidence>
<dbReference type="AlphaFoldDB" id="A0AAJ6B147"/>
<dbReference type="InterPro" id="IPR001623">
    <property type="entry name" value="DnaJ_domain"/>
</dbReference>
<dbReference type="InterPro" id="IPR036869">
    <property type="entry name" value="J_dom_sf"/>
</dbReference>
<dbReference type="SMART" id="SM00271">
    <property type="entry name" value="DnaJ"/>
    <property type="match status" value="1"/>
</dbReference>
<accession>A0AAJ6B147</accession>
<evidence type="ECO:0000313" key="9">
    <source>
        <dbReference type="Proteomes" id="UP001217476"/>
    </source>
</evidence>
<evidence type="ECO:0000259" key="7">
    <source>
        <dbReference type="PROSITE" id="PS50076"/>
    </source>
</evidence>
<name>A0AAJ6B147_9HYPH</name>
<organism evidence="8 9">
    <name type="scientific">Candidatus Devosia phytovorans</name>
    <dbReference type="NCBI Taxonomy" id="3121372"/>
    <lineage>
        <taxon>Bacteria</taxon>
        <taxon>Pseudomonadati</taxon>
        <taxon>Pseudomonadota</taxon>
        <taxon>Alphaproteobacteria</taxon>
        <taxon>Hyphomicrobiales</taxon>
        <taxon>Devosiaceae</taxon>
        <taxon>Devosia</taxon>
    </lineage>
</organism>
<keyword evidence="4 6" id="KW-0472">Membrane</keyword>
<protein>
    <submittedName>
        <fullName evidence="8">DnaJ domain-containing protein</fullName>
    </submittedName>
</protein>
<sequence length="231" mass="24956">MTWLFIGGFVLLAGFAAYNYLRGVDRALLRRGLRWLVGGFGMLAAVGLLFARRFDIAIFVGAGAFSVLRTGRLGPISFDGPGMDAGSVSKVQSYRFAMELDHDTGAVTGRVLNGSFAGMDLMDLGEAETRILLAEVEGDADSLSLFESWLDANRSGWREYFSEQNSGEAPRQSSGDPMAEAYEVLGLKPGASDAEIRAAHRELMKAVHPDHGGSSYLAARINEARDRLLGD</sequence>
<comment type="subcellular location">
    <subcellularLocation>
        <location evidence="1">Membrane</location>
        <topology evidence="1">Single-pass membrane protein</topology>
    </subcellularLocation>
</comment>
<feature type="transmembrane region" description="Helical" evidence="6">
    <location>
        <begin position="32"/>
        <end position="51"/>
    </location>
</feature>
<dbReference type="SUPFAM" id="SSF46565">
    <property type="entry name" value="Chaperone J-domain"/>
    <property type="match status" value="1"/>
</dbReference>
<feature type="domain" description="J" evidence="7">
    <location>
        <begin position="180"/>
        <end position="231"/>
    </location>
</feature>
<evidence type="ECO:0000256" key="2">
    <source>
        <dbReference type="ARBA" id="ARBA00022692"/>
    </source>
</evidence>
<gene>
    <name evidence="8" type="ORF">P0Y65_06505</name>
</gene>
<dbReference type="EMBL" id="CP119312">
    <property type="protein sequence ID" value="WEK05902.1"/>
    <property type="molecule type" value="Genomic_DNA"/>
</dbReference>
<reference evidence="8" key="1">
    <citation type="submission" date="2023-03" db="EMBL/GenBank/DDBJ databases">
        <title>Andean soil-derived lignocellulolytic bacterial consortium as a source of novel taxa and putative plastic-active enzymes.</title>
        <authorList>
            <person name="Diaz-Garcia L."/>
            <person name="Chuvochina M."/>
            <person name="Feuerriegel G."/>
            <person name="Bunk B."/>
            <person name="Sproer C."/>
            <person name="Streit W.R."/>
            <person name="Rodriguez L.M."/>
            <person name="Overmann J."/>
            <person name="Jimenez D.J."/>
        </authorList>
    </citation>
    <scope>NUCLEOTIDE SEQUENCE</scope>
    <source>
        <strain evidence="8">MAG 4196</strain>
    </source>
</reference>
<dbReference type="Proteomes" id="UP001217476">
    <property type="component" value="Chromosome"/>
</dbReference>
<dbReference type="PANTHER" id="PTHR12763">
    <property type="match status" value="1"/>
</dbReference>
<evidence type="ECO:0000256" key="4">
    <source>
        <dbReference type="ARBA" id="ARBA00023136"/>
    </source>
</evidence>